<dbReference type="EMBL" id="SNRY01000382">
    <property type="protein sequence ID" value="KAA6341522.1"/>
    <property type="molecule type" value="Genomic_DNA"/>
</dbReference>
<feature type="transmembrane region" description="Helical" evidence="1">
    <location>
        <begin position="5"/>
        <end position="23"/>
    </location>
</feature>
<gene>
    <name evidence="2" type="ORF">EZS27_010668</name>
</gene>
<name>A0A5J4S735_9ZZZZ</name>
<evidence type="ECO:0000313" key="2">
    <source>
        <dbReference type="EMBL" id="KAA6341522.1"/>
    </source>
</evidence>
<keyword evidence="1" id="KW-0472">Membrane</keyword>
<dbReference type="AlphaFoldDB" id="A0A5J4S735"/>
<keyword evidence="1" id="KW-0812">Transmembrane</keyword>
<reference evidence="2" key="1">
    <citation type="submission" date="2019-03" db="EMBL/GenBank/DDBJ databases">
        <title>Single cell metagenomics reveals metabolic interactions within the superorganism composed of flagellate Streblomastix strix and complex community of Bacteroidetes bacteria on its surface.</title>
        <authorList>
            <person name="Treitli S.C."/>
            <person name="Kolisko M."/>
            <person name="Husnik F."/>
            <person name="Keeling P."/>
            <person name="Hampl V."/>
        </authorList>
    </citation>
    <scope>NUCLEOTIDE SEQUENCE</scope>
    <source>
        <strain evidence="2">STM</strain>
    </source>
</reference>
<evidence type="ECO:0000256" key="1">
    <source>
        <dbReference type="SAM" id="Phobius"/>
    </source>
</evidence>
<comment type="caution">
    <text evidence="2">The sequence shown here is derived from an EMBL/GenBank/DDBJ whole genome shotgun (WGS) entry which is preliminary data.</text>
</comment>
<keyword evidence="1" id="KW-1133">Transmembrane helix</keyword>
<accession>A0A5J4S735</accession>
<organism evidence="2">
    <name type="scientific">termite gut metagenome</name>
    <dbReference type="NCBI Taxonomy" id="433724"/>
    <lineage>
        <taxon>unclassified sequences</taxon>
        <taxon>metagenomes</taxon>
        <taxon>organismal metagenomes</taxon>
    </lineage>
</organism>
<sequence length="971" mass="105976">MKQNVLKYLLYGVFIGALSIVFITCKDNDDDIKALRNSQQDQEVILDELISVLEDTESSLTILKNSLGGQVSTAVDAKIKDLLTDVSVLKLQVENHQKVIGDANSIVDKYLTIAGGLTTLAEQIDKFENKLGEVTYDELATLAGLNDEVKRQEFATLAELLVAYQARISELELQTAVLEGYEGVGSIKGAIDGLDENLQKIKSALFDDLGDKNLESYLESYLDTYDYVTKKDLADLIGEDVLILKLKSLITGIALVKNSTPYVEIPIYTSVPTDYTFGEGIDKAITFKSGGKQTTGPQSFIVQVTPANVDLQEDYELSFVNSDGDQVKLDIIKIAKYTKLLTRGDAQTGLFEITVEWNAAAAAANFGESTKEVRYAFAVDKKIIADGRTEDRHVLTGYDILFINGDGIYNDKTTNVNDVLNFDVTVGVTPTHVKDIKNRFDKYTDLRWTIDSNHMVDFGGVTEADIDDMRDAITTDLNVELGQSVTVELTGKAATNALAYYVALDKESTSTTDLALTALWGKLVTGDINKVIRVTESKSARLFIANDKTSYEALSDNKEVGLRVFVVNADGTLVDPDGRSFYITLKNENDPIEFTTTIDDVILTPTTGVAFAPIAVTGASFITNLGEELRKTITSVTLDVNLDFVDETGAPISGPLNISPLKKDGTLITKWEDTSLAKISIDGYVIPSSFGASTVSSVTGTITVLGQDGEVIGKYTVTLQRTVTLKPVDFGNLDSEYLFYVSPTSDGKGTVSLEELFEGSKIATDRLQVIIAGDKTPISTEIGSSELILDKDQIKTVLDGKSHAATVNYNYGYIYSEPKEHSTVLGNTTFSFLTELQTMTWEIYATKENWTPRQGVLAYGTTNTISLDAFTSYFKGVDYILVDAKGKPEILDPAIKSYTLVGASVITTSSGSKKTDAYYTIKVAPEGSEGKLIFTPTSIALNTRDTHVLQLKIQDIFDGVTYTAELSVRIQ</sequence>
<protein>
    <submittedName>
        <fullName evidence="2">Uncharacterized protein</fullName>
    </submittedName>
</protein>
<proteinExistence type="predicted"/>